<dbReference type="GO" id="GO:0052324">
    <property type="term" value="P:plant-type cell wall cellulose biosynthetic process"/>
    <property type="evidence" value="ECO:0007669"/>
    <property type="project" value="TreeGrafter"/>
</dbReference>
<feature type="domain" description="COBRA C-terminal" evidence="7">
    <location>
        <begin position="2"/>
        <end position="123"/>
    </location>
</feature>
<gene>
    <name evidence="8" type="ORF">RND81_04G173600</name>
</gene>
<dbReference type="GO" id="GO:0098552">
    <property type="term" value="C:side of membrane"/>
    <property type="evidence" value="ECO:0007669"/>
    <property type="project" value="UniProtKB-KW"/>
</dbReference>
<dbReference type="EMBL" id="JBDFQZ010000004">
    <property type="protein sequence ID" value="KAK9734955.1"/>
    <property type="molecule type" value="Genomic_DNA"/>
</dbReference>
<dbReference type="Proteomes" id="UP001443914">
    <property type="component" value="Unassembled WGS sequence"/>
</dbReference>
<evidence type="ECO:0000313" key="9">
    <source>
        <dbReference type="Proteomes" id="UP001443914"/>
    </source>
</evidence>
<evidence type="ECO:0000256" key="1">
    <source>
        <dbReference type="ARBA" id="ARBA00004609"/>
    </source>
</evidence>
<comment type="subcellular location">
    <subcellularLocation>
        <location evidence="1">Cell membrane</location>
        <topology evidence="1">Lipid-anchor</topology>
        <topology evidence="1">GPI-anchor</topology>
    </subcellularLocation>
</comment>
<dbReference type="GO" id="GO:0005886">
    <property type="term" value="C:plasma membrane"/>
    <property type="evidence" value="ECO:0007669"/>
    <property type="project" value="UniProtKB-SubCell"/>
</dbReference>
<comment type="similarity">
    <text evidence="2">Belongs to the COBRA family.</text>
</comment>
<evidence type="ECO:0000256" key="5">
    <source>
        <dbReference type="ARBA" id="ARBA00023180"/>
    </source>
</evidence>
<evidence type="ECO:0000256" key="2">
    <source>
        <dbReference type="ARBA" id="ARBA00005507"/>
    </source>
</evidence>
<accession>A0AAW1LKF1</accession>
<evidence type="ECO:0000256" key="3">
    <source>
        <dbReference type="ARBA" id="ARBA00022622"/>
    </source>
</evidence>
<comment type="caution">
    <text evidence="8">The sequence shown here is derived from an EMBL/GenBank/DDBJ whole genome shotgun (WGS) entry which is preliminary data.</text>
</comment>
<keyword evidence="6" id="KW-0449">Lipoprotein</keyword>
<evidence type="ECO:0000256" key="4">
    <source>
        <dbReference type="ARBA" id="ARBA00022729"/>
    </source>
</evidence>
<sequence>MCPIHVHWHIKQSYKLYWRVKITIMNLNLRKNYTSWNLAIEHPNLSQMVQSFSFNYKPMTIDRPINDTGLFWGIQYFNDVLMQAGENGNVQSEILLSKVPGTFTFEAGWAFPKRVYFNGENCV</sequence>
<name>A0AAW1LKF1_SAPOF</name>
<dbReference type="PANTHER" id="PTHR31673:SF30">
    <property type="entry name" value="COBRA-LIKE PROTEIN 6"/>
    <property type="match status" value="1"/>
</dbReference>
<evidence type="ECO:0000259" key="7">
    <source>
        <dbReference type="Pfam" id="PF25079"/>
    </source>
</evidence>
<evidence type="ECO:0000313" key="8">
    <source>
        <dbReference type="EMBL" id="KAK9734955.1"/>
    </source>
</evidence>
<keyword evidence="3" id="KW-0472">Membrane</keyword>
<keyword evidence="9" id="KW-1185">Reference proteome</keyword>
<keyword evidence="5" id="KW-0325">Glycoprotein</keyword>
<dbReference type="PANTHER" id="PTHR31673">
    <property type="entry name" value="PROTEIN COBRA"/>
    <property type="match status" value="1"/>
</dbReference>
<dbReference type="InterPro" id="IPR056900">
    <property type="entry name" value="COB_C"/>
</dbReference>
<dbReference type="AlphaFoldDB" id="A0AAW1LKF1"/>
<reference evidence="8" key="1">
    <citation type="submission" date="2024-03" db="EMBL/GenBank/DDBJ databases">
        <title>WGS assembly of Saponaria officinalis var. Norfolk2.</title>
        <authorList>
            <person name="Jenkins J."/>
            <person name="Shu S."/>
            <person name="Grimwood J."/>
            <person name="Barry K."/>
            <person name="Goodstein D."/>
            <person name="Schmutz J."/>
            <person name="Leebens-Mack J."/>
            <person name="Osbourn A."/>
        </authorList>
    </citation>
    <scope>NUCLEOTIDE SEQUENCE [LARGE SCALE GENOMIC DNA]</scope>
    <source>
        <strain evidence="8">JIC</strain>
    </source>
</reference>
<dbReference type="InterPro" id="IPR006918">
    <property type="entry name" value="COBRA_pln"/>
</dbReference>
<dbReference type="Pfam" id="PF25079">
    <property type="entry name" value="COB_C"/>
    <property type="match status" value="1"/>
</dbReference>
<proteinExistence type="inferred from homology"/>
<dbReference type="GO" id="GO:0010215">
    <property type="term" value="P:cellulose microfibril organization"/>
    <property type="evidence" value="ECO:0007669"/>
    <property type="project" value="InterPro"/>
</dbReference>
<keyword evidence="3" id="KW-0336">GPI-anchor</keyword>
<evidence type="ECO:0000256" key="6">
    <source>
        <dbReference type="ARBA" id="ARBA00023288"/>
    </source>
</evidence>
<organism evidence="8 9">
    <name type="scientific">Saponaria officinalis</name>
    <name type="common">Common soapwort</name>
    <name type="synonym">Lychnis saponaria</name>
    <dbReference type="NCBI Taxonomy" id="3572"/>
    <lineage>
        <taxon>Eukaryota</taxon>
        <taxon>Viridiplantae</taxon>
        <taxon>Streptophyta</taxon>
        <taxon>Embryophyta</taxon>
        <taxon>Tracheophyta</taxon>
        <taxon>Spermatophyta</taxon>
        <taxon>Magnoliopsida</taxon>
        <taxon>eudicotyledons</taxon>
        <taxon>Gunneridae</taxon>
        <taxon>Pentapetalae</taxon>
        <taxon>Caryophyllales</taxon>
        <taxon>Caryophyllaceae</taxon>
        <taxon>Caryophylleae</taxon>
        <taxon>Saponaria</taxon>
    </lineage>
</organism>
<protein>
    <recommendedName>
        <fullName evidence="7">COBRA C-terminal domain-containing protein</fullName>
    </recommendedName>
</protein>
<keyword evidence="4" id="KW-0732">Signal</keyword>